<proteinExistence type="predicted"/>
<keyword evidence="3" id="KW-1185">Reference proteome</keyword>
<accession>A0ABU1K3I9</accession>
<dbReference type="Proteomes" id="UP001257659">
    <property type="component" value="Unassembled WGS sequence"/>
</dbReference>
<evidence type="ECO:0000313" key="2">
    <source>
        <dbReference type="EMBL" id="MDR6299577.1"/>
    </source>
</evidence>
<dbReference type="InterPro" id="IPR025535">
    <property type="entry name" value="DUF4421"/>
</dbReference>
<comment type="caution">
    <text evidence="2">The sequence shown here is derived from an EMBL/GenBank/DDBJ whole genome shotgun (WGS) entry which is preliminary data.</text>
</comment>
<organism evidence="2 3">
    <name type="scientific">Mesonia maritima</name>
    <dbReference type="NCBI Taxonomy" id="1793873"/>
    <lineage>
        <taxon>Bacteria</taxon>
        <taxon>Pseudomonadati</taxon>
        <taxon>Bacteroidota</taxon>
        <taxon>Flavobacteriia</taxon>
        <taxon>Flavobacteriales</taxon>
        <taxon>Flavobacteriaceae</taxon>
        <taxon>Mesonia</taxon>
    </lineage>
</organism>
<gene>
    <name evidence="2" type="ORF">GGR31_000193</name>
</gene>
<sequence length="314" mass="35678">MKQFFSVTIFLLTSFCIAQTDTIPQAAYKVYPKKLSVDIFTLSRSNEFELYNETKDDRLDLIPNRKTSLGFSANYDILSFGFSFAPRFFTENKDNKESTLYSFSTALMPGQWIHELQVFYQKGMTLYPKTSPEVYIPDVKSFKIGGKSSYIFNPNFSYRARYFGNQRQLQNAGSLIPSLLYNYTSLQNIDELPYNTKSKVINIAIAPAYYYNWVIEDHFLVSGGLSVGLGMTQTLAEGNNITSLLTTSTVDLSLGYHTDTFYGGIISKGTLQKRPNSANVIANDTTRYISFIVGYRFNAPKALKKFVQNLKEKL</sequence>
<dbReference type="RefSeq" id="WP_309726388.1">
    <property type="nucleotide sequence ID" value="NZ_JAVDQA010000001.1"/>
</dbReference>
<dbReference type="EMBL" id="JAVDQA010000001">
    <property type="protein sequence ID" value="MDR6299577.1"/>
    <property type="molecule type" value="Genomic_DNA"/>
</dbReference>
<feature type="signal peptide" evidence="1">
    <location>
        <begin position="1"/>
        <end position="18"/>
    </location>
</feature>
<name>A0ABU1K3I9_9FLAO</name>
<keyword evidence="1" id="KW-0732">Signal</keyword>
<evidence type="ECO:0000256" key="1">
    <source>
        <dbReference type="SAM" id="SignalP"/>
    </source>
</evidence>
<feature type="chain" id="PRO_5046943288" description="DUF4421 domain-containing protein" evidence="1">
    <location>
        <begin position="19"/>
        <end position="314"/>
    </location>
</feature>
<evidence type="ECO:0008006" key="4">
    <source>
        <dbReference type="Google" id="ProtNLM"/>
    </source>
</evidence>
<evidence type="ECO:0000313" key="3">
    <source>
        <dbReference type="Proteomes" id="UP001257659"/>
    </source>
</evidence>
<dbReference type="Pfam" id="PF14391">
    <property type="entry name" value="DUF4421"/>
    <property type="match status" value="1"/>
</dbReference>
<reference evidence="2 3" key="1">
    <citation type="submission" date="2023-07" db="EMBL/GenBank/DDBJ databases">
        <title>Genomic Encyclopedia of Type Strains, Phase IV (KMG-IV): sequencing the most valuable type-strain genomes for metagenomic binning, comparative biology and taxonomic classification.</title>
        <authorList>
            <person name="Goeker M."/>
        </authorList>
    </citation>
    <scope>NUCLEOTIDE SEQUENCE [LARGE SCALE GENOMIC DNA]</scope>
    <source>
        <strain evidence="2 3">DSM 102814</strain>
    </source>
</reference>
<protein>
    <recommendedName>
        <fullName evidence="4">DUF4421 domain-containing protein</fullName>
    </recommendedName>
</protein>